<reference evidence="1" key="1">
    <citation type="submission" date="2017-12" db="EMBL/GenBank/DDBJ databases">
        <title>High-resolution comparative analysis of great ape genomes.</title>
        <authorList>
            <person name="Pollen A."/>
            <person name="Hastie A."/>
            <person name="Hormozdiari F."/>
            <person name="Dougherty M."/>
            <person name="Liu R."/>
            <person name="Chaisson M."/>
            <person name="Hoppe E."/>
            <person name="Hill C."/>
            <person name="Pang A."/>
            <person name="Hillier L."/>
            <person name="Baker C."/>
            <person name="Armstrong J."/>
            <person name="Shendure J."/>
            <person name="Paten B."/>
            <person name="Wilson R."/>
            <person name="Chao H."/>
            <person name="Schneider V."/>
            <person name="Ventura M."/>
            <person name="Kronenberg Z."/>
            <person name="Murali S."/>
            <person name="Gordon D."/>
            <person name="Cantsilieris S."/>
            <person name="Munson K."/>
            <person name="Nelson B."/>
            <person name="Raja A."/>
            <person name="Underwood J."/>
            <person name="Diekhans M."/>
            <person name="Fiddes I."/>
            <person name="Haussler D."/>
            <person name="Eichler E."/>
        </authorList>
    </citation>
    <scope>NUCLEOTIDE SEQUENCE [LARGE SCALE GENOMIC DNA]</scope>
    <source>
        <strain evidence="1">Susie</strain>
    </source>
</reference>
<evidence type="ECO:0000313" key="1">
    <source>
        <dbReference type="EMBL" id="PNJ61307.1"/>
    </source>
</evidence>
<sequence>VRHLYHCSRLLLKLGTFGPLRCQEAWALERLLREARVLEAVCEFSRRWEIPASSAQEVCVKFLEDALGQKLPRRPQPGPGEQLTVFQFWSFVETLDSPTMEAYVTETAEEVLLVRNLNSDDQAVVLKALRLAPEGRLRRDGLRALSSLLVHGNNK</sequence>
<protein>
    <submittedName>
        <fullName evidence="1">RIPOR1 isoform 21</fullName>
    </submittedName>
</protein>
<dbReference type="InterPro" id="IPR026136">
    <property type="entry name" value="RIPOR3"/>
</dbReference>
<dbReference type="EMBL" id="NDHI03003408">
    <property type="protein sequence ID" value="PNJ61307.1"/>
    <property type="molecule type" value="Genomic_DNA"/>
</dbReference>
<feature type="non-terminal residue" evidence="1">
    <location>
        <position position="1"/>
    </location>
</feature>
<proteinExistence type="predicted"/>
<gene>
    <name evidence="1" type="ORF">CR201_G0015118</name>
</gene>
<name>A0A2J8VUU5_PONAB</name>
<feature type="non-terminal residue" evidence="1">
    <location>
        <position position="155"/>
    </location>
</feature>
<dbReference type="AlphaFoldDB" id="A0A2J8VUU5"/>
<accession>A0A2J8VUU5</accession>
<dbReference type="PANTHER" id="PTHR15829">
    <property type="entry name" value="PROTEIN KINASE PKN/PRK1, EFFECTOR"/>
    <property type="match status" value="1"/>
</dbReference>
<dbReference type="GO" id="GO:0005737">
    <property type="term" value="C:cytoplasm"/>
    <property type="evidence" value="ECO:0007669"/>
    <property type="project" value="TreeGrafter"/>
</dbReference>
<organism evidence="1">
    <name type="scientific">Pongo abelii</name>
    <name type="common">Sumatran orangutan</name>
    <name type="synonym">Pongo pygmaeus abelii</name>
    <dbReference type="NCBI Taxonomy" id="9601"/>
    <lineage>
        <taxon>Eukaryota</taxon>
        <taxon>Metazoa</taxon>
        <taxon>Chordata</taxon>
        <taxon>Craniata</taxon>
        <taxon>Vertebrata</taxon>
        <taxon>Euteleostomi</taxon>
        <taxon>Mammalia</taxon>
        <taxon>Eutheria</taxon>
        <taxon>Euarchontoglires</taxon>
        <taxon>Primates</taxon>
        <taxon>Haplorrhini</taxon>
        <taxon>Catarrhini</taxon>
        <taxon>Hominidae</taxon>
        <taxon>Pongo</taxon>
    </lineage>
</organism>
<dbReference type="PANTHER" id="PTHR15829:SF1">
    <property type="entry name" value="RHO FAMILY-INTERACTING CELL POLARIZATION REGULATOR 1"/>
    <property type="match status" value="1"/>
</dbReference>
<comment type="caution">
    <text evidence="1">The sequence shown here is derived from an EMBL/GenBank/DDBJ whole genome shotgun (WGS) entry which is preliminary data.</text>
</comment>